<feature type="chain" id="PRO_5011745256" evidence="1">
    <location>
        <begin position="20"/>
        <end position="249"/>
    </location>
</feature>
<evidence type="ECO:0000313" key="3">
    <source>
        <dbReference type="Proteomes" id="UP000198784"/>
    </source>
</evidence>
<dbReference type="RefSeq" id="WP_090496713.1">
    <property type="nucleotide sequence ID" value="NZ_FOWX01000001.1"/>
</dbReference>
<evidence type="ECO:0000313" key="2">
    <source>
        <dbReference type="EMBL" id="SFO81552.1"/>
    </source>
</evidence>
<reference evidence="3" key="1">
    <citation type="submission" date="2016-10" db="EMBL/GenBank/DDBJ databases">
        <authorList>
            <person name="Varghese N."/>
            <person name="Submissions S."/>
        </authorList>
    </citation>
    <scope>NUCLEOTIDE SEQUENCE [LARGE SCALE GENOMIC DNA]</scope>
    <source>
        <strain evidence="3">DSM 17834</strain>
    </source>
</reference>
<keyword evidence="1" id="KW-0732">Signal</keyword>
<proteinExistence type="predicted"/>
<keyword evidence="3" id="KW-1185">Reference proteome</keyword>
<evidence type="ECO:0000256" key="1">
    <source>
        <dbReference type="SAM" id="SignalP"/>
    </source>
</evidence>
<dbReference type="EMBL" id="FOWX01000001">
    <property type="protein sequence ID" value="SFO81552.1"/>
    <property type="molecule type" value="Genomic_DNA"/>
</dbReference>
<dbReference type="AlphaFoldDB" id="A0A1I5K8Z7"/>
<dbReference type="STRING" id="289003.SAMN05216190_101105"/>
<name>A0A1I5K8Z7_9PSED</name>
<accession>A0A1I5K8Z7</accession>
<sequence length="249" mass="27954">MRTTALLCLLYLMSPPAWGDGRSAQQLSELGSRSRLLCASAMVYFNPQDRSPDPRSLSAAFYHLNTLETHVVQLGQPDPLAQPLRAMKRLFTELDRLPRAQRERYPELVRQLLVEHVQLRQGADAHARAHRDLLATASLQPFNAQSQALASLLLDYQLHRYPLPDKADFALTPAQLQALDAAIEQRFDSLLAAYSTHAEVLVKVRGNYRFVRAELQQRKGRAQGGAEFYLSRAVLDLDELALTLLGKQG</sequence>
<feature type="signal peptide" evidence="1">
    <location>
        <begin position="1"/>
        <end position="19"/>
    </location>
</feature>
<organism evidence="2 3">
    <name type="scientific">Pseudomonas borbori</name>
    <dbReference type="NCBI Taxonomy" id="289003"/>
    <lineage>
        <taxon>Bacteria</taxon>
        <taxon>Pseudomonadati</taxon>
        <taxon>Pseudomonadota</taxon>
        <taxon>Gammaproteobacteria</taxon>
        <taxon>Pseudomonadales</taxon>
        <taxon>Pseudomonadaceae</taxon>
        <taxon>Pseudomonas</taxon>
    </lineage>
</organism>
<dbReference type="OrthoDB" id="6848211at2"/>
<gene>
    <name evidence="2" type="ORF">SAMN05216190_101105</name>
</gene>
<dbReference type="Proteomes" id="UP000198784">
    <property type="component" value="Unassembled WGS sequence"/>
</dbReference>
<protein>
    <submittedName>
        <fullName evidence="2">Uncharacterized protein</fullName>
    </submittedName>
</protein>